<sequence length="212" mass="23259">SRSCNNSLSLSLSVSLLRACLSALILKPKQQTEMAKCCQLMPCFPLRVIRAFSAKDRSLYCLFHVLLWCGLVAFFACLSLYAVQRDYVYFIVPLPSIFLMFAGLFGFRWLAIRNNDKFELHHRRRGHRGGVAGDDGESGSVPHGSFPPPPPLYALEYDGPVFTIYGVLVPPPTYEEVQEVAAAAAASAVDQPHPPAAPASTEETPITKALTT</sequence>
<dbReference type="Proteomes" id="UP000215902">
    <property type="component" value="Unassembled WGS sequence"/>
</dbReference>
<keyword evidence="2" id="KW-1133">Transmembrane helix</keyword>
<keyword evidence="3" id="KW-0732">Signal</keyword>
<evidence type="ECO:0000256" key="2">
    <source>
        <dbReference type="SAM" id="Phobius"/>
    </source>
</evidence>
<keyword evidence="2" id="KW-0472">Membrane</keyword>
<feature type="non-terminal residue" evidence="4">
    <location>
        <position position="1"/>
    </location>
</feature>
<proteinExistence type="predicted"/>
<feature type="compositionally biased region" description="Polar residues" evidence="1">
    <location>
        <begin position="201"/>
        <end position="212"/>
    </location>
</feature>
<feature type="chain" id="PRO_5012899107" evidence="3">
    <location>
        <begin position="23"/>
        <end position="212"/>
    </location>
</feature>
<evidence type="ECO:0000313" key="4">
    <source>
        <dbReference type="EMBL" id="PAA75371.1"/>
    </source>
</evidence>
<feature type="transmembrane region" description="Helical" evidence="2">
    <location>
        <begin position="87"/>
        <end position="111"/>
    </location>
</feature>
<feature type="region of interest" description="Disordered" evidence="1">
    <location>
        <begin position="184"/>
        <end position="212"/>
    </location>
</feature>
<evidence type="ECO:0000256" key="1">
    <source>
        <dbReference type="SAM" id="MobiDB-lite"/>
    </source>
</evidence>
<reference evidence="4 5" key="1">
    <citation type="submission" date="2017-06" db="EMBL/GenBank/DDBJ databases">
        <title>A platform for efficient transgenesis in Macrostomum lignano, a flatworm model organism for stem cell research.</title>
        <authorList>
            <person name="Berezikov E."/>
        </authorList>
    </citation>
    <scope>NUCLEOTIDE SEQUENCE [LARGE SCALE GENOMIC DNA]</scope>
    <source>
        <strain evidence="4">DV1</strain>
        <tissue evidence="4">Whole organism</tissue>
    </source>
</reference>
<name>A0A267FNL0_9PLAT</name>
<accession>A0A267FNL0</accession>
<comment type="caution">
    <text evidence="4">The sequence shown here is derived from an EMBL/GenBank/DDBJ whole genome shotgun (WGS) entry which is preliminary data.</text>
</comment>
<feature type="transmembrane region" description="Helical" evidence="2">
    <location>
        <begin position="59"/>
        <end position="81"/>
    </location>
</feature>
<dbReference type="AlphaFoldDB" id="A0A267FNL0"/>
<dbReference type="EMBL" id="NIVC01000888">
    <property type="protein sequence ID" value="PAA75371.1"/>
    <property type="molecule type" value="Genomic_DNA"/>
</dbReference>
<feature type="signal peptide" evidence="3">
    <location>
        <begin position="1"/>
        <end position="22"/>
    </location>
</feature>
<organism evidence="4 5">
    <name type="scientific">Macrostomum lignano</name>
    <dbReference type="NCBI Taxonomy" id="282301"/>
    <lineage>
        <taxon>Eukaryota</taxon>
        <taxon>Metazoa</taxon>
        <taxon>Spiralia</taxon>
        <taxon>Lophotrochozoa</taxon>
        <taxon>Platyhelminthes</taxon>
        <taxon>Rhabditophora</taxon>
        <taxon>Macrostomorpha</taxon>
        <taxon>Macrostomida</taxon>
        <taxon>Macrostomidae</taxon>
        <taxon>Macrostomum</taxon>
    </lineage>
</organism>
<keyword evidence="2" id="KW-0812">Transmembrane</keyword>
<keyword evidence="5" id="KW-1185">Reference proteome</keyword>
<gene>
    <name evidence="4" type="ORF">BOX15_Mlig032089g3</name>
</gene>
<protein>
    <submittedName>
        <fullName evidence="4">Uncharacterized protein</fullName>
    </submittedName>
</protein>
<evidence type="ECO:0000313" key="5">
    <source>
        <dbReference type="Proteomes" id="UP000215902"/>
    </source>
</evidence>
<evidence type="ECO:0000256" key="3">
    <source>
        <dbReference type="SAM" id="SignalP"/>
    </source>
</evidence>